<evidence type="ECO:0000259" key="6">
    <source>
        <dbReference type="PROSITE" id="PS51721"/>
    </source>
</evidence>
<proteinExistence type="inferred from homology"/>
<dbReference type="GO" id="GO:0003924">
    <property type="term" value="F:GTPase activity"/>
    <property type="evidence" value="ECO:0007669"/>
    <property type="project" value="UniProtKB-UniRule"/>
</dbReference>
<reference evidence="7 8" key="1">
    <citation type="submission" date="2018-06" db="EMBL/GenBank/DDBJ databases">
        <authorList>
            <consortium name="Pathogen Informatics"/>
            <person name="Doyle S."/>
        </authorList>
    </citation>
    <scope>NUCLEOTIDE SEQUENCE [LARGE SCALE GENOMIC DNA]</scope>
    <source>
        <strain evidence="8">NCTC 11297</strain>
    </source>
</reference>
<keyword evidence="4" id="KW-0963">Cytoplasm</keyword>
<comment type="subcellular location">
    <subcellularLocation>
        <location evidence="4">Cytoplasm</location>
    </subcellularLocation>
</comment>
<organism evidence="7 8">
    <name type="scientific">Avibacterium avium</name>
    <name type="common">Pasteurella avium</name>
    <dbReference type="NCBI Taxonomy" id="751"/>
    <lineage>
        <taxon>Bacteria</taxon>
        <taxon>Pseudomonadati</taxon>
        <taxon>Pseudomonadota</taxon>
        <taxon>Gammaproteobacteria</taxon>
        <taxon>Pasteurellales</taxon>
        <taxon>Pasteurellaceae</taxon>
        <taxon>Avibacterium</taxon>
    </lineage>
</organism>
<keyword evidence="4" id="KW-0694">RNA-binding</keyword>
<keyword evidence="4" id="KW-0690">Ribosome biogenesis</keyword>
<evidence type="ECO:0000259" key="5">
    <source>
        <dbReference type="PROSITE" id="PS50936"/>
    </source>
</evidence>
<dbReference type="NCBIfam" id="TIGR00157">
    <property type="entry name" value="ribosome small subunit-dependent GTPase A"/>
    <property type="match status" value="1"/>
</dbReference>
<keyword evidence="3 4" id="KW-0342">GTP-binding</keyword>
<keyword evidence="8" id="KW-1185">Reference proteome</keyword>
<dbReference type="GO" id="GO:0042274">
    <property type="term" value="P:ribosomal small subunit biogenesis"/>
    <property type="evidence" value="ECO:0007669"/>
    <property type="project" value="UniProtKB-UniRule"/>
</dbReference>
<comment type="subunit">
    <text evidence="4">Monomer. Associates with 30S ribosomal subunit, binds 16S rRNA.</text>
</comment>
<feature type="binding site" evidence="4">
    <location>
        <position position="320"/>
    </location>
    <ligand>
        <name>Zn(2+)</name>
        <dbReference type="ChEBI" id="CHEBI:29105"/>
    </ligand>
</feature>
<feature type="binding site" evidence="4">
    <location>
        <position position="326"/>
    </location>
    <ligand>
        <name>Zn(2+)</name>
        <dbReference type="ChEBI" id="CHEBI:29105"/>
    </ligand>
</feature>
<dbReference type="GO" id="GO:0005737">
    <property type="term" value="C:cytoplasm"/>
    <property type="evidence" value="ECO:0007669"/>
    <property type="project" value="UniProtKB-SubCell"/>
</dbReference>
<name>A0A379AT03_AVIAV</name>
<evidence type="ECO:0000256" key="2">
    <source>
        <dbReference type="ARBA" id="ARBA00022741"/>
    </source>
</evidence>
<keyword evidence="4" id="KW-0479">Metal-binding</keyword>
<keyword evidence="4" id="KW-0862">Zinc</keyword>
<comment type="cofactor">
    <cofactor evidence="4">
        <name>Zn(2+)</name>
        <dbReference type="ChEBI" id="CHEBI:29105"/>
    </cofactor>
    <text evidence="4">Binds 1 zinc ion per subunit.</text>
</comment>
<dbReference type="GO" id="GO:0005525">
    <property type="term" value="F:GTP binding"/>
    <property type="evidence" value="ECO:0007669"/>
    <property type="project" value="UniProtKB-UniRule"/>
</dbReference>
<dbReference type="EMBL" id="UGSP01000001">
    <property type="protein sequence ID" value="SUB24542.1"/>
    <property type="molecule type" value="Genomic_DNA"/>
</dbReference>
<comment type="similarity">
    <text evidence="4">Belongs to the TRAFAC class YlqF/YawG GTPase family. RsgA subfamily.</text>
</comment>
<evidence type="ECO:0000313" key="8">
    <source>
        <dbReference type="Proteomes" id="UP000255098"/>
    </source>
</evidence>
<dbReference type="HAMAP" id="MF_01820">
    <property type="entry name" value="GTPase_RsgA"/>
    <property type="match status" value="1"/>
</dbReference>
<evidence type="ECO:0000256" key="3">
    <source>
        <dbReference type="ARBA" id="ARBA00023134"/>
    </source>
</evidence>
<comment type="function">
    <text evidence="4">One of several proteins that assist in the late maturation steps of the functional core of the 30S ribosomal subunit. Helps release RbfA from mature subunits. May play a role in the assembly of ribosomal proteins into the subunit. Circularly permuted GTPase that catalyzes slow GTP hydrolysis, GTPase activity is stimulated by the 30S ribosomal subunit.</text>
</comment>
<keyword evidence="1 4" id="KW-0699">rRNA-binding</keyword>
<feature type="domain" description="EngC GTPase" evidence="5">
    <location>
        <begin position="138"/>
        <end position="287"/>
    </location>
</feature>
<gene>
    <name evidence="4 7" type="primary">rsgA</name>
    <name evidence="7" type="ORF">NCTC11297_01587</name>
</gene>
<keyword evidence="2 4" id="KW-0547">Nucleotide-binding</keyword>
<feature type="binding site" evidence="4">
    <location>
        <begin position="177"/>
        <end position="180"/>
    </location>
    <ligand>
        <name>GTP</name>
        <dbReference type="ChEBI" id="CHEBI:37565"/>
    </ligand>
</feature>
<sequence>MVNILTENQPHFKDLSLSKQKLTYNQQRRIRSNNAKTLQRHKSRNEDIQWQDEMLGPTQEGTVVTRYSLHADVENEQGEIFRCNLRRTLANLVVGDRVLWRKGSEQLQGVSGVIEAIHPRKNEITRPDYYDGLKVIAANIDRIIIVSAVVPELSWNIVDRYLVVCENAKIPAVIVINKADLLSETQRAAVEKQLKVYEKIGYQTLMISAKTGENMQNLTALLSQGTSIFVGQSGVGKSSLINSILPDVNAQVGAVSEGTGLGRHTTTSSRLYHLPQGGDLIDSPGIREFGLWHLDADQITKGYREFQYVLGTCKFRDCKHLNDPGCALREAVEQGKIDPVRFKNYHNLIESLSETKGHRHFFTQDNG</sequence>
<dbReference type="InterPro" id="IPR030378">
    <property type="entry name" value="G_CP_dom"/>
</dbReference>
<dbReference type="InterPro" id="IPR012340">
    <property type="entry name" value="NA-bd_OB-fold"/>
</dbReference>
<feature type="domain" description="CP-type G" evidence="6">
    <location>
        <begin position="121"/>
        <end position="289"/>
    </location>
</feature>
<dbReference type="SUPFAM" id="SSF52540">
    <property type="entry name" value="P-loop containing nucleoside triphosphate hydrolases"/>
    <property type="match status" value="1"/>
</dbReference>
<evidence type="ECO:0000313" key="7">
    <source>
        <dbReference type="EMBL" id="SUB24542.1"/>
    </source>
</evidence>
<dbReference type="NCBIfam" id="NF008931">
    <property type="entry name" value="PRK12288.1"/>
    <property type="match status" value="1"/>
</dbReference>
<dbReference type="PROSITE" id="PS51721">
    <property type="entry name" value="G_CP"/>
    <property type="match status" value="1"/>
</dbReference>
<dbReference type="GO" id="GO:0019843">
    <property type="term" value="F:rRNA binding"/>
    <property type="evidence" value="ECO:0007669"/>
    <property type="project" value="UniProtKB-KW"/>
</dbReference>
<dbReference type="Gene3D" id="2.40.50.140">
    <property type="entry name" value="Nucleic acid-binding proteins"/>
    <property type="match status" value="1"/>
</dbReference>
<dbReference type="PROSITE" id="PS50936">
    <property type="entry name" value="ENGC_GTPASE"/>
    <property type="match status" value="1"/>
</dbReference>
<dbReference type="InterPro" id="IPR027417">
    <property type="entry name" value="P-loop_NTPase"/>
</dbReference>
<dbReference type="Proteomes" id="UP000255098">
    <property type="component" value="Unassembled WGS sequence"/>
</dbReference>
<dbReference type="Gene3D" id="3.40.50.300">
    <property type="entry name" value="P-loop containing nucleotide triphosphate hydrolases"/>
    <property type="match status" value="1"/>
</dbReference>
<keyword evidence="4 7" id="KW-0378">Hydrolase</keyword>
<dbReference type="Gene3D" id="1.10.40.50">
    <property type="entry name" value="Probable gtpase engc, domain 3"/>
    <property type="match status" value="1"/>
</dbReference>
<dbReference type="PANTHER" id="PTHR32120:SF11">
    <property type="entry name" value="SMALL RIBOSOMAL SUBUNIT BIOGENESIS GTPASE RSGA 1, MITOCHONDRIAL-RELATED"/>
    <property type="match status" value="1"/>
</dbReference>
<dbReference type="InterPro" id="IPR004881">
    <property type="entry name" value="Ribosome_biogen_GTPase_RsgA"/>
</dbReference>
<evidence type="ECO:0000256" key="1">
    <source>
        <dbReference type="ARBA" id="ARBA00022730"/>
    </source>
</evidence>
<dbReference type="InterPro" id="IPR010914">
    <property type="entry name" value="RsgA_GTPase_dom"/>
</dbReference>
<accession>A0A379AT03</accession>
<feature type="binding site" evidence="4">
    <location>
        <position position="313"/>
    </location>
    <ligand>
        <name>Zn(2+)</name>
        <dbReference type="ChEBI" id="CHEBI:29105"/>
    </ligand>
</feature>
<evidence type="ECO:0000256" key="4">
    <source>
        <dbReference type="HAMAP-Rule" id="MF_01820"/>
    </source>
</evidence>
<dbReference type="Pfam" id="PF03193">
    <property type="entry name" value="RsgA_GTPase"/>
    <property type="match status" value="1"/>
</dbReference>
<dbReference type="AlphaFoldDB" id="A0A379AT03"/>
<feature type="binding site" evidence="4">
    <location>
        <begin position="231"/>
        <end position="239"/>
    </location>
    <ligand>
        <name>GTP</name>
        <dbReference type="ChEBI" id="CHEBI:37565"/>
    </ligand>
</feature>
<dbReference type="PANTHER" id="PTHR32120">
    <property type="entry name" value="SMALL RIBOSOMAL SUBUNIT BIOGENESIS GTPASE RSGA"/>
    <property type="match status" value="1"/>
</dbReference>
<protein>
    <recommendedName>
        <fullName evidence="4">Small ribosomal subunit biogenesis GTPase RsgA</fullName>
        <ecNumber evidence="4">3.6.1.-</ecNumber>
    </recommendedName>
</protein>
<dbReference type="GO" id="GO:0046872">
    <property type="term" value="F:metal ion binding"/>
    <property type="evidence" value="ECO:0007669"/>
    <property type="project" value="UniProtKB-KW"/>
</dbReference>
<dbReference type="EC" id="3.6.1.-" evidence="4"/>
<feature type="binding site" evidence="4">
    <location>
        <position position="318"/>
    </location>
    <ligand>
        <name>Zn(2+)</name>
        <dbReference type="ChEBI" id="CHEBI:29105"/>
    </ligand>
</feature>
<dbReference type="CDD" id="cd01854">
    <property type="entry name" value="YjeQ_EngC"/>
    <property type="match status" value="1"/>
</dbReference>